<dbReference type="PROSITE" id="PS51269">
    <property type="entry name" value="COMM"/>
    <property type="match status" value="1"/>
</dbReference>
<comment type="similarity">
    <text evidence="2">Belongs to the COMM domain-containing protein 3 family.</text>
</comment>
<reference evidence="4" key="1">
    <citation type="journal article" date="2022" name="bioRxiv">
        <title>Genomics of Preaxostyla Flagellates Illuminates Evolutionary Transitions and the Path Towards Mitochondrial Loss.</title>
        <authorList>
            <person name="Novak L.V.F."/>
            <person name="Treitli S.C."/>
            <person name="Pyrih J."/>
            <person name="Halakuc P."/>
            <person name="Pipaliya S.V."/>
            <person name="Vacek V."/>
            <person name="Brzon O."/>
            <person name="Soukal P."/>
            <person name="Eme L."/>
            <person name="Dacks J.B."/>
            <person name="Karnkowska A."/>
            <person name="Elias M."/>
            <person name="Hampl V."/>
        </authorList>
    </citation>
    <scope>NUCLEOTIDE SEQUENCE</scope>
    <source>
        <strain evidence="4">RCP-MX</strain>
    </source>
</reference>
<dbReference type="CDD" id="cd04751">
    <property type="entry name" value="Commd3"/>
    <property type="match status" value="1"/>
</dbReference>
<evidence type="ECO:0000256" key="2">
    <source>
        <dbReference type="ARBA" id="ARBA00093469"/>
    </source>
</evidence>
<evidence type="ECO:0000313" key="5">
    <source>
        <dbReference type="Proteomes" id="UP001141327"/>
    </source>
</evidence>
<feature type="domain" description="COMM" evidence="3">
    <location>
        <begin position="22"/>
        <end position="89"/>
    </location>
</feature>
<dbReference type="PANTHER" id="PTHR31159">
    <property type="entry name" value="COMM DOMAIN-CONTAINING PROTEIN 3"/>
    <property type="match status" value="1"/>
</dbReference>
<dbReference type="Proteomes" id="UP001141327">
    <property type="component" value="Unassembled WGS sequence"/>
</dbReference>
<evidence type="ECO:0000259" key="3">
    <source>
        <dbReference type="PROSITE" id="PS51269"/>
    </source>
</evidence>
<dbReference type="EMBL" id="JAPMOS010000007">
    <property type="protein sequence ID" value="KAJ4461585.1"/>
    <property type="molecule type" value="Genomic_DNA"/>
</dbReference>
<gene>
    <name evidence="4" type="ORF">PAPYR_2186</name>
</gene>
<name>A0ABQ8UVI6_9EUKA</name>
<organism evidence="4 5">
    <name type="scientific">Paratrimastix pyriformis</name>
    <dbReference type="NCBI Taxonomy" id="342808"/>
    <lineage>
        <taxon>Eukaryota</taxon>
        <taxon>Metamonada</taxon>
        <taxon>Preaxostyla</taxon>
        <taxon>Paratrimastigidae</taxon>
        <taxon>Paratrimastix</taxon>
    </lineage>
</organism>
<dbReference type="Pfam" id="PF07258">
    <property type="entry name" value="COMM_domain"/>
    <property type="match status" value="1"/>
</dbReference>
<sequence>MEKEDVAAPQLRISEVGLQFPHIVDVEWRLDYHIKSNSLERIDTPSFVVNLKVLEDGTPRDVVFCCTHEEMQDLVQKLKEASTQIDRTIGKQQQQKK</sequence>
<accession>A0ABQ8UVI6</accession>
<keyword evidence="5" id="KW-1185">Reference proteome</keyword>
<proteinExistence type="inferred from homology"/>
<comment type="caution">
    <text evidence="4">The sequence shown here is derived from an EMBL/GenBank/DDBJ whole genome shotgun (WGS) entry which is preliminary data.</text>
</comment>
<evidence type="ECO:0000313" key="4">
    <source>
        <dbReference type="EMBL" id="KAJ4461585.1"/>
    </source>
</evidence>
<protein>
    <recommendedName>
        <fullName evidence="1">COMM domain-containing protein 3</fullName>
    </recommendedName>
</protein>
<dbReference type="PANTHER" id="PTHR31159:SF1">
    <property type="entry name" value="COMM DOMAIN-CONTAINING PROTEIN 3"/>
    <property type="match status" value="1"/>
</dbReference>
<dbReference type="InterPro" id="IPR017920">
    <property type="entry name" value="COMM"/>
</dbReference>
<dbReference type="InterPro" id="IPR037355">
    <property type="entry name" value="COMMD3"/>
</dbReference>
<evidence type="ECO:0000256" key="1">
    <source>
        <dbReference type="ARBA" id="ARBA00016548"/>
    </source>
</evidence>